<sequence>MRVRARLRCPLLWRLFDFFETGADNKAVAKALRVSVRSVERWRVAWASEGEQSLYSKGPASLTKLRPARCRRGLGGRGSPSMTSAEAT</sequence>
<proteinExistence type="predicted"/>
<dbReference type="Pfam" id="PF13384">
    <property type="entry name" value="HTH_23"/>
    <property type="match status" value="1"/>
</dbReference>
<organism evidence="1 2">
    <name type="scientific">Streptomyces pseudovenezuelae</name>
    <dbReference type="NCBI Taxonomy" id="67350"/>
    <lineage>
        <taxon>Bacteria</taxon>
        <taxon>Bacillati</taxon>
        <taxon>Actinomycetota</taxon>
        <taxon>Actinomycetes</taxon>
        <taxon>Kitasatosporales</taxon>
        <taxon>Streptomycetaceae</taxon>
        <taxon>Streptomyces</taxon>
        <taxon>Streptomyces aurantiacus group</taxon>
    </lineage>
</organism>
<protein>
    <recommendedName>
        <fullName evidence="3">Transposase</fullName>
    </recommendedName>
</protein>
<comment type="caution">
    <text evidence="1">The sequence shown here is derived from an EMBL/GenBank/DDBJ whole genome shotgun (WGS) entry which is preliminary data.</text>
</comment>
<dbReference type="EMBL" id="LMWM01000030">
    <property type="protein sequence ID" value="KUM84996.1"/>
    <property type="molecule type" value="Genomic_DNA"/>
</dbReference>
<evidence type="ECO:0000313" key="2">
    <source>
        <dbReference type="Proteomes" id="UP000053039"/>
    </source>
</evidence>
<dbReference type="AlphaFoldDB" id="A0A124H9H5"/>
<dbReference type="SUPFAM" id="SSF46689">
    <property type="entry name" value="Homeodomain-like"/>
    <property type="match status" value="1"/>
</dbReference>
<name>A0A124H9H5_9ACTN</name>
<evidence type="ECO:0008006" key="3">
    <source>
        <dbReference type="Google" id="ProtNLM"/>
    </source>
</evidence>
<dbReference type="InterPro" id="IPR009057">
    <property type="entry name" value="Homeodomain-like_sf"/>
</dbReference>
<accession>A0A124H9H5</accession>
<evidence type="ECO:0000313" key="1">
    <source>
        <dbReference type="EMBL" id="KUM84996.1"/>
    </source>
</evidence>
<reference evidence="1 2" key="1">
    <citation type="submission" date="2015-10" db="EMBL/GenBank/DDBJ databases">
        <title>Draft genome sequence of Streptomyces pseudovenezuelae DSM 40212, type strain for the species Streptomyces pseudovenezuelae.</title>
        <authorList>
            <person name="Ruckert C."/>
            <person name="Winkler A."/>
            <person name="Kalinowski J."/>
            <person name="Kampfer P."/>
            <person name="Glaeser S."/>
        </authorList>
    </citation>
    <scope>NUCLEOTIDE SEQUENCE [LARGE SCALE GENOMIC DNA]</scope>
    <source>
        <strain evidence="1 2">DSM 40212</strain>
    </source>
</reference>
<gene>
    <name evidence="1" type="ORF">AQI94_31265</name>
</gene>
<dbReference type="Proteomes" id="UP000053039">
    <property type="component" value="Unassembled WGS sequence"/>
</dbReference>